<feature type="transmembrane region" description="Helical" evidence="2">
    <location>
        <begin position="279"/>
        <end position="302"/>
    </location>
</feature>
<protein>
    <submittedName>
        <fullName evidence="3">Uncharacterized protein</fullName>
    </submittedName>
</protein>
<proteinExistence type="predicted"/>
<dbReference type="Proteomes" id="UP001586593">
    <property type="component" value="Unassembled WGS sequence"/>
</dbReference>
<keyword evidence="2" id="KW-0472">Membrane</keyword>
<comment type="caution">
    <text evidence="3">The sequence shown here is derived from an EMBL/GenBank/DDBJ whole genome shotgun (WGS) entry which is preliminary data.</text>
</comment>
<organism evidence="3 4">
    <name type="scientific">Phialemonium thermophilum</name>
    <dbReference type="NCBI Taxonomy" id="223376"/>
    <lineage>
        <taxon>Eukaryota</taxon>
        <taxon>Fungi</taxon>
        <taxon>Dikarya</taxon>
        <taxon>Ascomycota</taxon>
        <taxon>Pezizomycotina</taxon>
        <taxon>Sordariomycetes</taxon>
        <taxon>Sordariomycetidae</taxon>
        <taxon>Cephalothecales</taxon>
        <taxon>Cephalothecaceae</taxon>
        <taxon>Phialemonium</taxon>
    </lineage>
</organism>
<feature type="compositionally biased region" description="Basic and acidic residues" evidence="1">
    <location>
        <begin position="547"/>
        <end position="560"/>
    </location>
</feature>
<feature type="compositionally biased region" description="Low complexity" evidence="1">
    <location>
        <begin position="232"/>
        <end position="245"/>
    </location>
</feature>
<feature type="region of interest" description="Disordered" evidence="1">
    <location>
        <begin position="162"/>
        <end position="246"/>
    </location>
</feature>
<evidence type="ECO:0000256" key="1">
    <source>
        <dbReference type="SAM" id="MobiDB-lite"/>
    </source>
</evidence>
<feature type="region of interest" description="Disordered" evidence="1">
    <location>
        <begin position="130"/>
        <end position="150"/>
    </location>
</feature>
<evidence type="ECO:0000313" key="3">
    <source>
        <dbReference type="EMBL" id="KAL1869703.1"/>
    </source>
</evidence>
<feature type="compositionally biased region" description="Basic residues" evidence="1">
    <location>
        <begin position="589"/>
        <end position="605"/>
    </location>
</feature>
<accession>A0ABR3X160</accession>
<name>A0ABR3X160_9PEZI</name>
<evidence type="ECO:0000256" key="2">
    <source>
        <dbReference type="SAM" id="Phobius"/>
    </source>
</evidence>
<feature type="region of interest" description="Disordered" evidence="1">
    <location>
        <begin position="537"/>
        <end position="605"/>
    </location>
</feature>
<gene>
    <name evidence="3" type="ORF">VTK73DRAFT_3040</name>
</gene>
<keyword evidence="2" id="KW-0812">Transmembrane</keyword>
<keyword evidence="2" id="KW-1133">Transmembrane helix</keyword>
<evidence type="ECO:0000313" key="4">
    <source>
        <dbReference type="Proteomes" id="UP001586593"/>
    </source>
</evidence>
<sequence length="643" mass="71740">MAPEAAFQAATAGLEKRAWFQSGQDNSSGWRLDVVTLLAVIGESSIAEQTQAITASVLCMLPRIIPAPQALLRPARPARMPEVTAKMAGVYSGVVLDSVGFFANIIHPLDQLQPFSFKVLEIRHKDPINFDGSTDAALKPNSSRKRHDSAFRSWFRRNRVHFLKPGRNTGKTSRNRSSGSGIPGPPPLGADGNPRKEKSNTVEERRDGERSDARQTSTSVTFEQDPERGDQSEAPSPAAEASPQQGIVRRMTVQEKVTDLLVNPTLAMTARRPAVPPTLYSPVHVLSFGSFLLTMALVGLAAHFRDGTAILAILLISAAASVVGYASWWRPILMSRSSGTQVPEGDVVIRTREGAFVLVRCAEEVARELYAGTEECEYHVGEQSFRAWMALGTVMLMVAVVLLGNCEFAMQIAISVSYIAINGLYWGLGMLPKEYFWDLSRFEWKDVTPDDAQRAHETDILSPGDNRGLDEGNSGRREGPECEKSFTRTLWYAIRETKRISWVIRSGVAPGTPQWRQWLREAERAAVAGNRRWPAVTRKNEIMAASEKAEDRRPQRGERRQKQRRRSTETSESDDTEGTDRSPYEERSHRSRRRPGRPGRRHHHCRCCCDSEEDELIDDAAQHVPAQEIQPLVRTGRFQEGTF</sequence>
<feature type="transmembrane region" description="Helical" evidence="2">
    <location>
        <begin position="410"/>
        <end position="431"/>
    </location>
</feature>
<keyword evidence="4" id="KW-1185">Reference proteome</keyword>
<feature type="compositionally biased region" description="Basic and acidic residues" evidence="1">
    <location>
        <begin position="193"/>
        <end position="213"/>
    </location>
</feature>
<feature type="transmembrane region" description="Helical" evidence="2">
    <location>
        <begin position="387"/>
        <end position="404"/>
    </location>
</feature>
<feature type="compositionally biased region" description="Basic and acidic residues" evidence="1">
    <location>
        <begin position="578"/>
        <end position="588"/>
    </location>
</feature>
<feature type="region of interest" description="Disordered" evidence="1">
    <location>
        <begin position="453"/>
        <end position="482"/>
    </location>
</feature>
<dbReference type="EMBL" id="JAZHXJ010000191">
    <property type="protein sequence ID" value="KAL1869703.1"/>
    <property type="molecule type" value="Genomic_DNA"/>
</dbReference>
<reference evidence="3 4" key="1">
    <citation type="journal article" date="2024" name="Commun. Biol.">
        <title>Comparative genomic analysis of thermophilic fungi reveals convergent evolutionary adaptations and gene losses.</title>
        <authorList>
            <person name="Steindorff A.S."/>
            <person name="Aguilar-Pontes M.V."/>
            <person name="Robinson A.J."/>
            <person name="Andreopoulos B."/>
            <person name="LaButti K."/>
            <person name="Kuo A."/>
            <person name="Mondo S."/>
            <person name="Riley R."/>
            <person name="Otillar R."/>
            <person name="Haridas S."/>
            <person name="Lipzen A."/>
            <person name="Grimwood J."/>
            <person name="Schmutz J."/>
            <person name="Clum A."/>
            <person name="Reid I.D."/>
            <person name="Moisan M.C."/>
            <person name="Butler G."/>
            <person name="Nguyen T.T.M."/>
            <person name="Dewar K."/>
            <person name="Conant G."/>
            <person name="Drula E."/>
            <person name="Henrissat B."/>
            <person name="Hansel C."/>
            <person name="Singer S."/>
            <person name="Hutchinson M.I."/>
            <person name="de Vries R.P."/>
            <person name="Natvig D.O."/>
            <person name="Powell A.J."/>
            <person name="Tsang A."/>
            <person name="Grigoriev I.V."/>
        </authorList>
    </citation>
    <scope>NUCLEOTIDE SEQUENCE [LARGE SCALE GENOMIC DNA]</scope>
    <source>
        <strain evidence="3 4">ATCC 24622</strain>
    </source>
</reference>
<feature type="compositionally biased region" description="Basic and acidic residues" evidence="1">
    <location>
        <begin position="467"/>
        <end position="482"/>
    </location>
</feature>
<feature type="transmembrane region" description="Helical" evidence="2">
    <location>
        <begin position="308"/>
        <end position="328"/>
    </location>
</feature>